<comment type="caution">
    <text evidence="4">The sequence shown here is derived from an EMBL/GenBank/DDBJ whole genome shotgun (WGS) entry which is preliminary data.</text>
</comment>
<name>A0A5C5Y483_9PLAN</name>
<feature type="domain" description="DUF7168" evidence="3">
    <location>
        <begin position="224"/>
        <end position="323"/>
    </location>
</feature>
<dbReference type="InterPro" id="IPR055592">
    <property type="entry name" value="DUF7168"/>
</dbReference>
<evidence type="ECO:0000256" key="1">
    <source>
        <dbReference type="SAM" id="MobiDB-lite"/>
    </source>
</evidence>
<sequence length="390" mass="44487">MQWIWDDGGRAASGFVGIAGDCVTRSIAIATGWSYGRVYRELFDANQSSPRDGVPIDLAEPYLKRAGWKRLLAHDVPWDELPQGVVIVDSQNRRTGKGRHWTTVIDHTVYDTWNPVDDEYQILAFWTPPPSDSHDATMPAVSRNRRRTQHARAHQDEFDKILNRIRALDNTASNDASTEGEKRNALRMMQNLMLRHNLSREDLTIRDDTDNLALTRMACPVNGRRACRWEKDLAHYLTEQVFPMVLWYVNTKGHRTLFWFYGPLDDVEHCIQLFRELLLTIATSARLRYGGHSRGSGASYCEGYVLGLPTAETDFKSNQTEANDRSLIQARVLSTQRLAEEWLNVECGIRLVTTRSSGRFDHDPDAARRGEVHGSQHDVRGENGRKRIGN</sequence>
<evidence type="ECO:0000313" key="4">
    <source>
        <dbReference type="EMBL" id="TWT70050.1"/>
    </source>
</evidence>
<dbReference type="Proteomes" id="UP000317238">
    <property type="component" value="Unassembled WGS sequence"/>
</dbReference>
<dbReference type="InterPro" id="IPR024498">
    <property type="entry name" value="DUF2786"/>
</dbReference>
<dbReference type="Pfam" id="PF23771">
    <property type="entry name" value="DUF7168"/>
    <property type="match status" value="1"/>
</dbReference>
<organism evidence="4 5">
    <name type="scientific">Crateriforma conspicua</name>
    <dbReference type="NCBI Taxonomy" id="2527996"/>
    <lineage>
        <taxon>Bacteria</taxon>
        <taxon>Pseudomonadati</taxon>
        <taxon>Planctomycetota</taxon>
        <taxon>Planctomycetia</taxon>
        <taxon>Planctomycetales</taxon>
        <taxon>Planctomycetaceae</taxon>
        <taxon>Crateriforma</taxon>
    </lineage>
</organism>
<proteinExistence type="predicted"/>
<dbReference type="EMBL" id="SJPL01000001">
    <property type="protein sequence ID" value="TWT70050.1"/>
    <property type="molecule type" value="Genomic_DNA"/>
</dbReference>
<evidence type="ECO:0000313" key="5">
    <source>
        <dbReference type="Proteomes" id="UP000317238"/>
    </source>
</evidence>
<reference evidence="4 5" key="1">
    <citation type="submission" date="2019-02" db="EMBL/GenBank/DDBJ databases">
        <title>Deep-cultivation of Planctomycetes and their phenomic and genomic characterization uncovers novel biology.</title>
        <authorList>
            <person name="Wiegand S."/>
            <person name="Jogler M."/>
            <person name="Boedeker C."/>
            <person name="Pinto D."/>
            <person name="Vollmers J."/>
            <person name="Rivas-Marin E."/>
            <person name="Kohn T."/>
            <person name="Peeters S.H."/>
            <person name="Heuer A."/>
            <person name="Rast P."/>
            <person name="Oberbeckmann S."/>
            <person name="Bunk B."/>
            <person name="Jeske O."/>
            <person name="Meyerdierks A."/>
            <person name="Storesund J.E."/>
            <person name="Kallscheuer N."/>
            <person name="Luecker S."/>
            <person name="Lage O.M."/>
            <person name="Pohl T."/>
            <person name="Merkel B.J."/>
            <person name="Hornburger P."/>
            <person name="Mueller R.-W."/>
            <person name="Bruemmer F."/>
            <person name="Labrenz M."/>
            <person name="Spormann A.M."/>
            <person name="Op Den Camp H."/>
            <person name="Overmann J."/>
            <person name="Amann R."/>
            <person name="Jetten M.S.M."/>
            <person name="Mascher T."/>
            <person name="Medema M.H."/>
            <person name="Devos D.P."/>
            <person name="Kaster A.-K."/>
            <person name="Ovreas L."/>
            <person name="Rohde M."/>
            <person name="Galperin M.Y."/>
            <person name="Jogler C."/>
        </authorList>
    </citation>
    <scope>NUCLEOTIDE SEQUENCE [LARGE SCALE GENOMIC DNA]</scope>
    <source>
        <strain evidence="4 5">Pan14r</strain>
    </source>
</reference>
<dbReference type="AlphaFoldDB" id="A0A5C5Y483"/>
<protein>
    <submittedName>
        <fullName evidence="4">Uncharacterized protein</fullName>
    </submittedName>
</protein>
<accession>A0A5C5Y483</accession>
<feature type="domain" description="DUF2786" evidence="2">
    <location>
        <begin position="160"/>
        <end position="200"/>
    </location>
</feature>
<evidence type="ECO:0000259" key="3">
    <source>
        <dbReference type="Pfam" id="PF23771"/>
    </source>
</evidence>
<feature type="region of interest" description="Disordered" evidence="1">
    <location>
        <begin position="360"/>
        <end position="390"/>
    </location>
</feature>
<keyword evidence="5" id="KW-1185">Reference proteome</keyword>
<dbReference type="Pfam" id="PF10979">
    <property type="entry name" value="DUF2786"/>
    <property type="match status" value="1"/>
</dbReference>
<evidence type="ECO:0000259" key="2">
    <source>
        <dbReference type="Pfam" id="PF10979"/>
    </source>
</evidence>
<dbReference type="OrthoDB" id="9129295at2"/>
<gene>
    <name evidence="4" type="ORF">Pan14r_23480</name>
</gene>